<evidence type="ECO:0000313" key="2">
    <source>
        <dbReference type="Proteomes" id="UP000092544"/>
    </source>
</evidence>
<keyword evidence="2" id="KW-1185">Reference proteome</keyword>
<dbReference type="Gene3D" id="3.10.450.50">
    <property type="match status" value="1"/>
</dbReference>
<dbReference type="STRING" id="1792290.MSP8886_00181"/>
<reference evidence="1 2" key="1">
    <citation type="submission" date="2016-06" db="EMBL/GenBank/DDBJ databases">
        <authorList>
            <person name="Kjaerup R.B."/>
            <person name="Dalgaard T.S."/>
            <person name="Juul-Madsen H.R."/>
        </authorList>
    </citation>
    <scope>NUCLEOTIDE SEQUENCE [LARGE SCALE GENOMIC DNA]</scope>
    <source>
        <strain evidence="1 2">CECT 8886</strain>
    </source>
</reference>
<dbReference type="RefSeq" id="WP_067011768.1">
    <property type="nucleotide sequence ID" value="NZ_FLOB01000001.1"/>
</dbReference>
<dbReference type="SUPFAM" id="SSF54427">
    <property type="entry name" value="NTF2-like"/>
    <property type="match status" value="1"/>
</dbReference>
<name>A0A1A8T335_9GAMM</name>
<dbReference type="OrthoDB" id="8912060at2"/>
<protein>
    <recommendedName>
        <fullName evidence="3">DUF4440 domain-containing protein</fullName>
    </recommendedName>
</protein>
<evidence type="ECO:0008006" key="3">
    <source>
        <dbReference type="Google" id="ProtNLM"/>
    </source>
</evidence>
<dbReference type="InterPro" id="IPR016918">
    <property type="entry name" value="UCP029394"/>
</dbReference>
<dbReference type="PIRSF" id="PIRSF029394">
    <property type="entry name" value="UCP029394"/>
    <property type="match status" value="1"/>
</dbReference>
<dbReference type="Proteomes" id="UP000092544">
    <property type="component" value="Unassembled WGS sequence"/>
</dbReference>
<dbReference type="EMBL" id="FLOB01000001">
    <property type="protein sequence ID" value="SBS25139.1"/>
    <property type="molecule type" value="Genomic_DNA"/>
</dbReference>
<organism evidence="1 2">
    <name type="scientific">Marinomonas spartinae</name>
    <dbReference type="NCBI Taxonomy" id="1792290"/>
    <lineage>
        <taxon>Bacteria</taxon>
        <taxon>Pseudomonadati</taxon>
        <taxon>Pseudomonadota</taxon>
        <taxon>Gammaproteobacteria</taxon>
        <taxon>Oceanospirillales</taxon>
        <taxon>Oceanospirillaceae</taxon>
        <taxon>Marinomonas</taxon>
    </lineage>
</organism>
<evidence type="ECO:0000313" key="1">
    <source>
        <dbReference type="EMBL" id="SBS25139.1"/>
    </source>
</evidence>
<proteinExistence type="predicted"/>
<accession>A0A1A8T335</accession>
<gene>
    <name evidence="1" type="ORF">MSP8886_00181</name>
</gene>
<dbReference type="InterPro" id="IPR032710">
    <property type="entry name" value="NTF2-like_dom_sf"/>
</dbReference>
<sequence length="133" mass="15207">MVSERELVAHHSVIELHQWIQDVFTGDSKHPMSLEKLLNSFSPTFSMVPVSGKLVGLQQVEALFRQNIGSRPSLSITIEQCETLLATQDSIVIRYREIHQEEDKGSSRWSVVIIDMYSGHPLWRYLQETAEAL</sequence>
<dbReference type="AlphaFoldDB" id="A0A1A8T335"/>